<proteinExistence type="predicted"/>
<accession>A0A6L2P2T9</accession>
<organism evidence="2">
    <name type="scientific">Tanacetum cinerariifolium</name>
    <name type="common">Dalmatian daisy</name>
    <name type="synonym">Chrysanthemum cinerariifolium</name>
    <dbReference type="NCBI Taxonomy" id="118510"/>
    <lineage>
        <taxon>Eukaryota</taxon>
        <taxon>Viridiplantae</taxon>
        <taxon>Streptophyta</taxon>
        <taxon>Embryophyta</taxon>
        <taxon>Tracheophyta</taxon>
        <taxon>Spermatophyta</taxon>
        <taxon>Magnoliopsida</taxon>
        <taxon>eudicotyledons</taxon>
        <taxon>Gunneridae</taxon>
        <taxon>Pentapetalae</taxon>
        <taxon>asterids</taxon>
        <taxon>campanulids</taxon>
        <taxon>Asterales</taxon>
        <taxon>Asteraceae</taxon>
        <taxon>Asteroideae</taxon>
        <taxon>Anthemideae</taxon>
        <taxon>Anthemidinae</taxon>
        <taxon>Tanacetum</taxon>
    </lineage>
</organism>
<evidence type="ECO:0000313" key="2">
    <source>
        <dbReference type="EMBL" id="GEU92760.1"/>
    </source>
</evidence>
<name>A0A6L2P2T9_TANCI</name>
<comment type="caution">
    <text evidence="2">The sequence shown here is derived from an EMBL/GenBank/DDBJ whole genome shotgun (WGS) entry which is preliminary data.</text>
</comment>
<reference evidence="2" key="1">
    <citation type="journal article" date="2019" name="Sci. Rep.">
        <title>Draft genome of Tanacetum cinerariifolium, the natural source of mosquito coil.</title>
        <authorList>
            <person name="Yamashiro T."/>
            <person name="Shiraishi A."/>
            <person name="Satake H."/>
            <person name="Nakayama K."/>
        </authorList>
    </citation>
    <scope>NUCLEOTIDE SEQUENCE</scope>
</reference>
<feature type="compositionally biased region" description="Basic and acidic residues" evidence="1">
    <location>
        <begin position="61"/>
        <end position="70"/>
    </location>
</feature>
<sequence>MTSEATYDKEVNLDNNQPLGSKSHEQDKPKEVVVENEHPNILKHTTQTKPQQSPIPSPNRLRKEKEEAQQ</sequence>
<feature type="compositionally biased region" description="Polar residues" evidence="1">
    <location>
        <begin position="43"/>
        <end position="54"/>
    </location>
</feature>
<dbReference type="AlphaFoldDB" id="A0A6L2P2T9"/>
<feature type="compositionally biased region" description="Basic and acidic residues" evidence="1">
    <location>
        <begin position="1"/>
        <end position="12"/>
    </location>
</feature>
<feature type="compositionally biased region" description="Basic and acidic residues" evidence="1">
    <location>
        <begin position="22"/>
        <end position="40"/>
    </location>
</feature>
<dbReference type="EMBL" id="BKCJ010010704">
    <property type="protein sequence ID" value="GEU92760.1"/>
    <property type="molecule type" value="Genomic_DNA"/>
</dbReference>
<protein>
    <submittedName>
        <fullName evidence="2">Uncharacterized protein</fullName>
    </submittedName>
</protein>
<gene>
    <name evidence="2" type="ORF">Tci_064738</name>
</gene>
<feature type="region of interest" description="Disordered" evidence="1">
    <location>
        <begin position="1"/>
        <end position="70"/>
    </location>
</feature>
<evidence type="ECO:0000256" key="1">
    <source>
        <dbReference type="SAM" id="MobiDB-lite"/>
    </source>
</evidence>